<proteinExistence type="inferred from homology"/>
<dbReference type="SUPFAM" id="SSF143456">
    <property type="entry name" value="VC0467-like"/>
    <property type="match status" value="1"/>
</dbReference>
<dbReference type="Gene3D" id="3.40.1740.10">
    <property type="entry name" value="VC0467-like"/>
    <property type="match status" value="1"/>
</dbReference>
<organism evidence="2 3">
    <name type="scientific">Daejeonella rubra</name>
    <dbReference type="NCBI Taxonomy" id="990371"/>
    <lineage>
        <taxon>Bacteria</taxon>
        <taxon>Pseudomonadati</taxon>
        <taxon>Bacteroidota</taxon>
        <taxon>Sphingobacteriia</taxon>
        <taxon>Sphingobacteriales</taxon>
        <taxon>Sphingobacteriaceae</taxon>
        <taxon>Daejeonella</taxon>
    </lineage>
</organism>
<keyword evidence="3" id="KW-1185">Reference proteome</keyword>
<dbReference type="PANTHER" id="PTHR30327">
    <property type="entry name" value="UNCHARACTERIZED PROTEIN YQGE"/>
    <property type="match status" value="1"/>
</dbReference>
<dbReference type="RefSeq" id="WP_090705166.1">
    <property type="nucleotide sequence ID" value="NZ_FNHH01000016.1"/>
</dbReference>
<dbReference type="OrthoDB" id="9807486at2"/>
<name>A0A1G9UHZ1_9SPHI</name>
<evidence type="ECO:0000313" key="3">
    <source>
        <dbReference type="Proteomes" id="UP000199226"/>
    </source>
</evidence>
<dbReference type="PANTHER" id="PTHR30327:SF1">
    <property type="entry name" value="UPF0301 PROTEIN YQGE"/>
    <property type="match status" value="1"/>
</dbReference>
<dbReference type="Proteomes" id="UP000199226">
    <property type="component" value="Unassembled WGS sequence"/>
</dbReference>
<accession>A0A1G9UHZ1</accession>
<dbReference type="GO" id="GO:0005829">
    <property type="term" value="C:cytosol"/>
    <property type="evidence" value="ECO:0007669"/>
    <property type="project" value="TreeGrafter"/>
</dbReference>
<protein>
    <submittedName>
        <fullName evidence="2">Putative transcriptional regulator</fullName>
    </submittedName>
</protein>
<reference evidence="3" key="1">
    <citation type="submission" date="2016-10" db="EMBL/GenBank/DDBJ databases">
        <authorList>
            <person name="Varghese N."/>
            <person name="Submissions S."/>
        </authorList>
    </citation>
    <scope>NUCLEOTIDE SEQUENCE [LARGE SCALE GENOMIC DNA]</scope>
    <source>
        <strain evidence="3">DSM 24536</strain>
    </source>
</reference>
<evidence type="ECO:0000313" key="2">
    <source>
        <dbReference type="EMBL" id="SDM59538.1"/>
    </source>
</evidence>
<dbReference type="Pfam" id="PF02622">
    <property type="entry name" value="DUF179"/>
    <property type="match status" value="1"/>
</dbReference>
<dbReference type="STRING" id="990371.SAMN05421813_11680"/>
<dbReference type="InterPro" id="IPR003774">
    <property type="entry name" value="AlgH-like"/>
</dbReference>
<dbReference type="AlphaFoldDB" id="A0A1G9UHZ1"/>
<comment type="similarity">
    <text evidence="1">Belongs to the UPF0301 (AlgH) family.</text>
</comment>
<sequence length="187" mass="21398">MISPIQPRNGALLVSEPFMIDPNFKRSVVLLTEFAVSGAVGFVLNQRSNLLLNDLISDIKWANFPIFIGGPVENDSLHFVHRCYDKLKSGIEIRDGIFWGGNFETLKILIQNNELQHDEIKFFIGYSGWGAGQLENEMKENSWLVTDKFDSEVIFVEDEENLWREVVIGLGPKYAHIANFPENPRWN</sequence>
<gene>
    <name evidence="2" type="ORF">SAMN05421813_11680</name>
</gene>
<dbReference type="EMBL" id="FNHH01000016">
    <property type="protein sequence ID" value="SDM59538.1"/>
    <property type="molecule type" value="Genomic_DNA"/>
</dbReference>
<evidence type="ECO:0000256" key="1">
    <source>
        <dbReference type="ARBA" id="ARBA00009600"/>
    </source>
</evidence>